<sequence>MVIYACSTYLFIVCIERPAIAVTVSDSSRSLLYAWRAGSPTVCANRFRHGQCDICMAIVFCSVSIAAWHGARASSLDSMMTVLSAPNRALMHSSAESQIAGKS</sequence>
<reference evidence="1" key="1">
    <citation type="submission" date="2018-01" db="EMBL/GenBank/DDBJ databases">
        <title>An insight into the sialome of Amazonian anophelines.</title>
        <authorList>
            <person name="Ribeiro J.M."/>
            <person name="Scarpassa V."/>
            <person name="Calvo E."/>
        </authorList>
    </citation>
    <scope>NUCLEOTIDE SEQUENCE</scope>
    <source>
        <tissue evidence="1">Salivary glands</tissue>
    </source>
</reference>
<proteinExistence type="predicted"/>
<name>A0A2M3ZQC5_9DIPT</name>
<dbReference type="EMBL" id="GGFM01009988">
    <property type="protein sequence ID" value="MBW30739.1"/>
    <property type="molecule type" value="Transcribed_RNA"/>
</dbReference>
<dbReference type="AlphaFoldDB" id="A0A2M3ZQC5"/>
<protein>
    <submittedName>
        <fullName evidence="1">Putative secreted peptide</fullName>
    </submittedName>
</protein>
<evidence type="ECO:0000313" key="1">
    <source>
        <dbReference type="EMBL" id="MBW30739.1"/>
    </source>
</evidence>
<accession>A0A2M3ZQC5</accession>
<organism evidence="1">
    <name type="scientific">Anopheles braziliensis</name>
    <dbReference type="NCBI Taxonomy" id="58242"/>
    <lineage>
        <taxon>Eukaryota</taxon>
        <taxon>Metazoa</taxon>
        <taxon>Ecdysozoa</taxon>
        <taxon>Arthropoda</taxon>
        <taxon>Hexapoda</taxon>
        <taxon>Insecta</taxon>
        <taxon>Pterygota</taxon>
        <taxon>Neoptera</taxon>
        <taxon>Endopterygota</taxon>
        <taxon>Diptera</taxon>
        <taxon>Nematocera</taxon>
        <taxon>Culicoidea</taxon>
        <taxon>Culicidae</taxon>
        <taxon>Anophelinae</taxon>
        <taxon>Anopheles</taxon>
    </lineage>
</organism>